<dbReference type="OrthoDB" id="9798191at2"/>
<evidence type="ECO:0000313" key="4">
    <source>
        <dbReference type="Proteomes" id="UP000183557"/>
    </source>
</evidence>
<dbReference type="Pfam" id="PF01547">
    <property type="entry name" value="SBP_bac_1"/>
    <property type="match status" value="1"/>
</dbReference>
<dbReference type="SUPFAM" id="SSF53850">
    <property type="entry name" value="Periplasmic binding protein-like II"/>
    <property type="match status" value="1"/>
</dbReference>
<protein>
    <submittedName>
        <fullName evidence="3">Raffinose/stachyose/melibiose transport system substrate-binding protein</fullName>
    </submittedName>
</protein>
<dbReference type="PANTHER" id="PTHR43649">
    <property type="entry name" value="ARABINOSE-BINDING PROTEIN-RELATED"/>
    <property type="match status" value="1"/>
</dbReference>
<proteinExistence type="inferred from homology"/>
<dbReference type="PROSITE" id="PS51257">
    <property type="entry name" value="PROKAR_LIPOPROTEIN"/>
    <property type="match status" value="1"/>
</dbReference>
<organism evidence="3 4">
    <name type="scientific">Halobacillus dabanensis</name>
    <dbReference type="NCBI Taxonomy" id="240302"/>
    <lineage>
        <taxon>Bacteria</taxon>
        <taxon>Bacillati</taxon>
        <taxon>Bacillota</taxon>
        <taxon>Bacilli</taxon>
        <taxon>Bacillales</taxon>
        <taxon>Bacillaceae</taxon>
        <taxon>Halobacillus</taxon>
    </lineage>
</organism>
<dbReference type="Gene3D" id="3.40.190.10">
    <property type="entry name" value="Periplasmic binding protein-like II"/>
    <property type="match status" value="2"/>
</dbReference>
<dbReference type="AlphaFoldDB" id="A0A1I3S654"/>
<keyword evidence="4" id="KW-1185">Reference proteome</keyword>
<reference evidence="4" key="1">
    <citation type="submission" date="2016-10" db="EMBL/GenBank/DDBJ databases">
        <authorList>
            <person name="Varghese N."/>
            <person name="Submissions S."/>
        </authorList>
    </citation>
    <scope>NUCLEOTIDE SEQUENCE [LARGE SCALE GENOMIC DNA]</scope>
    <source>
        <strain evidence="4">CGMCC 1.3704</strain>
    </source>
</reference>
<dbReference type="InterPro" id="IPR050490">
    <property type="entry name" value="Bact_solute-bd_prot1"/>
</dbReference>
<dbReference type="CDD" id="cd13585">
    <property type="entry name" value="PBP2_TMBP_like"/>
    <property type="match status" value="1"/>
</dbReference>
<keyword evidence="2" id="KW-0813">Transport</keyword>
<evidence type="ECO:0000313" key="3">
    <source>
        <dbReference type="EMBL" id="SFJ53041.1"/>
    </source>
</evidence>
<accession>A0A1I3S654</accession>
<sequence>MKRLIFMLMLLFLTLIIAGCSGFAPNKEASSDSTSASSDTDAETTITFLHRWPNEPYKTYYNEVIAEFEEQNPDINVEQTTALNDQYKQKVNVIMGGDTPPDVFFTWVGKSFGDKFINDDIALDISSYYEEDKEWSENIMAQEPFMKDGKHYGVPLYTDSKVFYYNKNIFDQYGLEAPETWDEFISTLQTLKDNGETPLMLGNKAPWAGSHYLTAVNQRMVSQEVVEQDYTTPEFTDPKYVEALEKIEELSPYFNDSPNSVGHEEARNFFLNEAAGIMFMETFEAPYLEEASFEWGTFNFPSITEGEGSDSGIIGAPEGFMVSKKSENPDAAMKFLKFLTSQPMGEKLMKEVGMPSSVIGAVNEDTASEKEIELTNMIAEKEYILNWIDQGIETTVSKPYMDGVQMLISGSKTPEEIMEQVLAEAEKVE</sequence>
<gene>
    <name evidence="3" type="ORF">SAMN04487936_102514</name>
</gene>
<dbReference type="EMBL" id="FOSB01000002">
    <property type="protein sequence ID" value="SFJ53041.1"/>
    <property type="molecule type" value="Genomic_DNA"/>
</dbReference>
<dbReference type="PANTHER" id="PTHR43649:SF29">
    <property type="entry name" value="OSMOPROTECTIVE COMPOUNDS-BINDING PROTEIN GGTB"/>
    <property type="match status" value="1"/>
</dbReference>
<name>A0A1I3S654_HALDA</name>
<evidence type="ECO:0000256" key="2">
    <source>
        <dbReference type="ARBA" id="ARBA00022448"/>
    </source>
</evidence>
<dbReference type="Proteomes" id="UP000183557">
    <property type="component" value="Unassembled WGS sequence"/>
</dbReference>
<dbReference type="RefSeq" id="WP_083412541.1">
    <property type="nucleotide sequence ID" value="NZ_FOSB01000002.1"/>
</dbReference>
<comment type="similarity">
    <text evidence="1">Belongs to the bacterial solute-binding protein 1 family.</text>
</comment>
<evidence type="ECO:0000256" key="1">
    <source>
        <dbReference type="ARBA" id="ARBA00008520"/>
    </source>
</evidence>
<dbReference type="InterPro" id="IPR006059">
    <property type="entry name" value="SBP"/>
</dbReference>